<accession>A0A3N4M2G1</accession>
<evidence type="ECO:0000313" key="1">
    <source>
        <dbReference type="EMBL" id="RPB28069.1"/>
    </source>
</evidence>
<keyword evidence="2" id="KW-1185">Reference proteome</keyword>
<protein>
    <submittedName>
        <fullName evidence="1">Uncharacterized protein</fullName>
    </submittedName>
</protein>
<proteinExistence type="predicted"/>
<name>A0A3N4M2G1_9PEZI</name>
<gene>
    <name evidence="1" type="ORF">L211DRAFT_483658</name>
</gene>
<organism evidence="1 2">
    <name type="scientific">Terfezia boudieri ATCC MYA-4762</name>
    <dbReference type="NCBI Taxonomy" id="1051890"/>
    <lineage>
        <taxon>Eukaryota</taxon>
        <taxon>Fungi</taxon>
        <taxon>Dikarya</taxon>
        <taxon>Ascomycota</taxon>
        <taxon>Pezizomycotina</taxon>
        <taxon>Pezizomycetes</taxon>
        <taxon>Pezizales</taxon>
        <taxon>Pezizaceae</taxon>
        <taxon>Terfezia</taxon>
    </lineage>
</organism>
<dbReference type="Proteomes" id="UP000267821">
    <property type="component" value="Unassembled WGS sequence"/>
</dbReference>
<dbReference type="AlphaFoldDB" id="A0A3N4M2G1"/>
<sequence length="92" mass="10287">MLKQAQTRILLGKESIEEHKGRIYDHILNIFGSKTMYTMQAISGFKDPMPKIIPGEAGSYQEFVVMDIIGIKEEKFVILVEAKASCVGLALK</sequence>
<dbReference type="OrthoDB" id="10541064at2759"/>
<evidence type="ECO:0000313" key="2">
    <source>
        <dbReference type="Proteomes" id="UP000267821"/>
    </source>
</evidence>
<dbReference type="InParanoid" id="A0A3N4M2G1"/>
<dbReference type="EMBL" id="ML121530">
    <property type="protein sequence ID" value="RPB28069.1"/>
    <property type="molecule type" value="Genomic_DNA"/>
</dbReference>
<reference evidence="1 2" key="1">
    <citation type="journal article" date="2018" name="Nat. Ecol. Evol.">
        <title>Pezizomycetes genomes reveal the molecular basis of ectomycorrhizal truffle lifestyle.</title>
        <authorList>
            <person name="Murat C."/>
            <person name="Payen T."/>
            <person name="Noel B."/>
            <person name="Kuo A."/>
            <person name="Morin E."/>
            <person name="Chen J."/>
            <person name="Kohler A."/>
            <person name="Krizsan K."/>
            <person name="Balestrini R."/>
            <person name="Da Silva C."/>
            <person name="Montanini B."/>
            <person name="Hainaut M."/>
            <person name="Levati E."/>
            <person name="Barry K.W."/>
            <person name="Belfiori B."/>
            <person name="Cichocki N."/>
            <person name="Clum A."/>
            <person name="Dockter R.B."/>
            <person name="Fauchery L."/>
            <person name="Guy J."/>
            <person name="Iotti M."/>
            <person name="Le Tacon F."/>
            <person name="Lindquist E.A."/>
            <person name="Lipzen A."/>
            <person name="Malagnac F."/>
            <person name="Mello A."/>
            <person name="Molinier V."/>
            <person name="Miyauchi S."/>
            <person name="Poulain J."/>
            <person name="Riccioni C."/>
            <person name="Rubini A."/>
            <person name="Sitrit Y."/>
            <person name="Splivallo R."/>
            <person name="Traeger S."/>
            <person name="Wang M."/>
            <person name="Zifcakova L."/>
            <person name="Wipf D."/>
            <person name="Zambonelli A."/>
            <person name="Paolocci F."/>
            <person name="Nowrousian M."/>
            <person name="Ottonello S."/>
            <person name="Baldrian P."/>
            <person name="Spatafora J.W."/>
            <person name="Henrissat B."/>
            <person name="Nagy L.G."/>
            <person name="Aury J.M."/>
            <person name="Wincker P."/>
            <person name="Grigoriev I.V."/>
            <person name="Bonfante P."/>
            <person name="Martin F.M."/>
        </authorList>
    </citation>
    <scope>NUCLEOTIDE SEQUENCE [LARGE SCALE GENOMIC DNA]</scope>
    <source>
        <strain evidence="1 2">ATCC MYA-4762</strain>
    </source>
</reference>